<dbReference type="VEuPathDB" id="FungiDB:H257_05824"/>
<sequence>MLRLRGILRERNAVESVALHDDQSDAAWYTMYRSRNTPSFLTTVDEDALRGSSTSMLF</sequence>
<accession>W4GNI6</accession>
<dbReference type="EMBL" id="KI913124">
    <property type="protein sequence ID" value="ETV81262.1"/>
    <property type="molecule type" value="Genomic_DNA"/>
</dbReference>
<protein>
    <submittedName>
        <fullName evidence="1">Uncharacterized protein</fullName>
    </submittedName>
</protein>
<gene>
    <name evidence="1" type="ORF">H257_05824</name>
</gene>
<proteinExistence type="predicted"/>
<evidence type="ECO:0000313" key="1">
    <source>
        <dbReference type="EMBL" id="ETV81262.1"/>
    </source>
</evidence>
<reference evidence="1" key="1">
    <citation type="submission" date="2013-12" db="EMBL/GenBank/DDBJ databases">
        <title>The Genome Sequence of Aphanomyces astaci APO3.</title>
        <authorList>
            <consortium name="The Broad Institute Genomics Platform"/>
            <person name="Russ C."/>
            <person name="Tyler B."/>
            <person name="van West P."/>
            <person name="Dieguez-Uribeondo J."/>
            <person name="Young S.K."/>
            <person name="Zeng Q."/>
            <person name="Gargeya S."/>
            <person name="Fitzgerald M."/>
            <person name="Abouelleil A."/>
            <person name="Alvarado L."/>
            <person name="Chapman S.B."/>
            <person name="Gainer-Dewar J."/>
            <person name="Goldberg J."/>
            <person name="Griggs A."/>
            <person name="Gujja S."/>
            <person name="Hansen M."/>
            <person name="Howarth C."/>
            <person name="Imamovic A."/>
            <person name="Ireland A."/>
            <person name="Larimer J."/>
            <person name="McCowan C."/>
            <person name="Murphy C."/>
            <person name="Pearson M."/>
            <person name="Poon T.W."/>
            <person name="Priest M."/>
            <person name="Roberts A."/>
            <person name="Saif S."/>
            <person name="Shea T."/>
            <person name="Sykes S."/>
            <person name="Wortman J."/>
            <person name="Nusbaum C."/>
            <person name="Birren B."/>
        </authorList>
    </citation>
    <scope>NUCLEOTIDE SEQUENCE [LARGE SCALE GENOMIC DNA]</scope>
    <source>
        <strain evidence="1">APO3</strain>
    </source>
</reference>
<dbReference type="GeneID" id="20807820"/>
<organism evidence="1">
    <name type="scientific">Aphanomyces astaci</name>
    <name type="common">Crayfish plague agent</name>
    <dbReference type="NCBI Taxonomy" id="112090"/>
    <lineage>
        <taxon>Eukaryota</taxon>
        <taxon>Sar</taxon>
        <taxon>Stramenopiles</taxon>
        <taxon>Oomycota</taxon>
        <taxon>Saprolegniomycetes</taxon>
        <taxon>Saprolegniales</taxon>
        <taxon>Verrucalvaceae</taxon>
        <taxon>Aphanomyces</taxon>
    </lineage>
</organism>
<dbReference type="AlphaFoldDB" id="W4GNI6"/>
<name>W4GNI6_APHAT</name>
<dbReference type="RefSeq" id="XP_009829120.1">
    <property type="nucleotide sequence ID" value="XM_009830818.1"/>
</dbReference>